<dbReference type="InterPro" id="IPR029065">
    <property type="entry name" value="Enolase_C-like"/>
</dbReference>
<dbReference type="Pfam" id="PF13378">
    <property type="entry name" value="MR_MLE_C"/>
    <property type="match status" value="1"/>
</dbReference>
<comment type="similarity">
    <text evidence="1">Belongs to the mandelate racemase/muconate lactonizing enzyme family.</text>
</comment>
<dbReference type="Gene3D" id="3.30.390.10">
    <property type="entry name" value="Enolase-like, N-terminal domain"/>
    <property type="match status" value="1"/>
</dbReference>
<dbReference type="PANTHER" id="PTHR48080:SF3">
    <property type="entry name" value="ENOLASE SUPERFAMILY MEMBER DDB_G0284701"/>
    <property type="match status" value="1"/>
</dbReference>
<dbReference type="EMBL" id="CP017641">
    <property type="protein sequence ID" value="APZ91204.1"/>
    <property type="molecule type" value="Genomic_DNA"/>
</dbReference>
<sequence length="457" mass="51164">MMTNRRSFLKRTATLASVGALTGFTRQSIMANGSVVNDRQFEVVSVDRTTVKLEYRETPRRNMDRELPHWRYIELCRVKLKSGQTGVGETLLYYTWGVPSETDVKRIVGKSAIEVMWDDTLGAGLQMALFDAVGRTAEVPVHALMGRQVHSTTPLSWWNIDTSAADMASECQEARKLGYVSYKTKGRPWFDIFEQLETATRALPAEFKIDMDFNDTLLTAEKGMSILRRLAKYPQVDIYESPIPQSDIPGNQKIVQNTRVQIAMHYGSPKPRLVVESGCCDGFVAGGGASSLTAAGRFCGEVQMPFWLQLVGAGLTAAYSLHFGGVLRQARWPAVNCHQLFEDDLLQEPITLQNGLAAVPDKPGIGYEVNWDTVERLKVDRPKSRPEPHRLIETTWADGKRMYTASNGKVNFMLTAANEGKYPYFAAGADTRLVPNNNSPEWRERYKKAREQGPIEA</sequence>
<dbReference type="InterPro" id="IPR029017">
    <property type="entry name" value="Enolase-like_N"/>
</dbReference>
<dbReference type="GO" id="GO:0046872">
    <property type="term" value="F:metal ion binding"/>
    <property type="evidence" value="ECO:0007669"/>
    <property type="project" value="UniProtKB-KW"/>
</dbReference>
<proteinExistence type="inferred from homology"/>
<dbReference type="SUPFAM" id="SSF54826">
    <property type="entry name" value="Enolase N-terminal domain-like"/>
    <property type="match status" value="1"/>
</dbReference>
<feature type="domain" description="Enolase C-terminal" evidence="4">
    <location>
        <begin position="166"/>
        <end position="372"/>
    </location>
</feature>
<dbReference type="SUPFAM" id="SSF51604">
    <property type="entry name" value="Enolase C-terminal domain-like"/>
    <property type="match status" value="1"/>
</dbReference>
<dbReference type="InterPro" id="IPR034593">
    <property type="entry name" value="DgoD-like"/>
</dbReference>
<dbReference type="STRING" id="1891926.Fuma_00790"/>
<dbReference type="PANTHER" id="PTHR48080">
    <property type="entry name" value="D-GALACTONATE DEHYDRATASE-RELATED"/>
    <property type="match status" value="1"/>
</dbReference>
<dbReference type="Gene3D" id="3.20.20.120">
    <property type="entry name" value="Enolase-like C-terminal domain"/>
    <property type="match status" value="1"/>
</dbReference>
<keyword evidence="2" id="KW-0479">Metal-binding</keyword>
<evidence type="ECO:0000256" key="2">
    <source>
        <dbReference type="ARBA" id="ARBA00022723"/>
    </source>
</evidence>
<evidence type="ECO:0000256" key="1">
    <source>
        <dbReference type="ARBA" id="ARBA00008031"/>
    </source>
</evidence>
<evidence type="ECO:0000313" key="6">
    <source>
        <dbReference type="Proteomes" id="UP000187735"/>
    </source>
</evidence>
<evidence type="ECO:0000256" key="3">
    <source>
        <dbReference type="SAM" id="MobiDB-lite"/>
    </source>
</evidence>
<protein>
    <submittedName>
        <fullName evidence="5">Galactonate dehydratase</fullName>
    </submittedName>
</protein>
<keyword evidence="6" id="KW-1185">Reference proteome</keyword>
<accession>A0A1P8WAX3</accession>
<feature type="compositionally biased region" description="Basic and acidic residues" evidence="3">
    <location>
        <begin position="441"/>
        <end position="457"/>
    </location>
</feature>
<dbReference type="Proteomes" id="UP000187735">
    <property type="component" value="Chromosome"/>
</dbReference>
<dbReference type="InterPro" id="IPR006311">
    <property type="entry name" value="TAT_signal"/>
</dbReference>
<dbReference type="KEGG" id="fmr:Fuma_00790"/>
<dbReference type="RefSeq" id="WP_077023004.1">
    <property type="nucleotide sequence ID" value="NZ_CP017641.1"/>
</dbReference>
<dbReference type="OrthoDB" id="9774531at2"/>
<evidence type="ECO:0000259" key="4">
    <source>
        <dbReference type="Pfam" id="PF13378"/>
    </source>
</evidence>
<name>A0A1P8WAX3_9PLAN</name>
<feature type="region of interest" description="Disordered" evidence="3">
    <location>
        <begin position="436"/>
        <end position="457"/>
    </location>
</feature>
<reference evidence="5 6" key="1">
    <citation type="journal article" date="2016" name="Front. Microbiol.">
        <title>Fuerstia marisgermanicae gen. nov., sp. nov., an Unusual Member of the Phylum Planctomycetes from the German Wadden Sea.</title>
        <authorList>
            <person name="Kohn T."/>
            <person name="Heuer A."/>
            <person name="Jogler M."/>
            <person name="Vollmers J."/>
            <person name="Boedeker C."/>
            <person name="Bunk B."/>
            <person name="Rast P."/>
            <person name="Borchert D."/>
            <person name="Glockner I."/>
            <person name="Freese H.M."/>
            <person name="Klenk H.P."/>
            <person name="Overmann J."/>
            <person name="Kaster A.K."/>
            <person name="Rohde M."/>
            <person name="Wiegand S."/>
            <person name="Jogler C."/>
        </authorList>
    </citation>
    <scope>NUCLEOTIDE SEQUENCE [LARGE SCALE GENOMIC DNA]</scope>
    <source>
        <strain evidence="5 6">NH11</strain>
    </source>
</reference>
<organism evidence="5 6">
    <name type="scientific">Fuerstiella marisgermanici</name>
    <dbReference type="NCBI Taxonomy" id="1891926"/>
    <lineage>
        <taxon>Bacteria</taxon>
        <taxon>Pseudomonadati</taxon>
        <taxon>Planctomycetota</taxon>
        <taxon>Planctomycetia</taxon>
        <taxon>Planctomycetales</taxon>
        <taxon>Planctomycetaceae</taxon>
        <taxon>Fuerstiella</taxon>
    </lineage>
</organism>
<dbReference type="InterPro" id="IPR036849">
    <property type="entry name" value="Enolase-like_C_sf"/>
</dbReference>
<gene>
    <name evidence="5" type="ORF">Fuma_00790</name>
</gene>
<dbReference type="AlphaFoldDB" id="A0A1P8WAX3"/>
<evidence type="ECO:0000313" key="5">
    <source>
        <dbReference type="EMBL" id="APZ91204.1"/>
    </source>
</evidence>
<dbReference type="PROSITE" id="PS51318">
    <property type="entry name" value="TAT"/>
    <property type="match status" value="1"/>
</dbReference>